<keyword evidence="6 7" id="KW-0472">Membrane</keyword>
<dbReference type="PROSITE" id="PS50928">
    <property type="entry name" value="ABC_TM1"/>
    <property type="match status" value="1"/>
</dbReference>
<evidence type="ECO:0000256" key="6">
    <source>
        <dbReference type="ARBA" id="ARBA00023136"/>
    </source>
</evidence>
<sequence>MNTSAIREPRGDRLFLLFLYIILSLIGISIAYPLIYILSSSFSSSNAVLSGDVWLWPVHPTLSGYKAVLLYPSIGTGYINSAVYTVLGTILSVSLTIMMAYPLSRKTFYGRRFFIWILLFAMLFSGGLIPYYLVVKSLGMINTMWSIIVPSAFNVFSVLVAKTFFQQNIPDELYEAAQIDGCSDIRFLLKMVIPLSKPVIAVLVLWSAVGSWNSYFNALIFLNHDDLYPLQLILRQILVLNNVNMQSMNLSPEMYQQFEDMKNLLKYSVIIVTSVPVLFLYPLAQKYFVQGVMIGSVKE</sequence>
<dbReference type="GO" id="GO:0005886">
    <property type="term" value="C:plasma membrane"/>
    <property type="evidence" value="ECO:0007669"/>
    <property type="project" value="UniProtKB-SubCell"/>
</dbReference>
<dbReference type="EMBL" id="JACJVO010000021">
    <property type="protein sequence ID" value="MBB6732751.1"/>
    <property type="molecule type" value="Genomic_DNA"/>
</dbReference>
<evidence type="ECO:0000313" key="9">
    <source>
        <dbReference type="EMBL" id="MBB6732751.1"/>
    </source>
</evidence>
<dbReference type="RefSeq" id="WP_185130408.1">
    <property type="nucleotide sequence ID" value="NZ_JACJVO010000021.1"/>
</dbReference>
<evidence type="ECO:0000256" key="7">
    <source>
        <dbReference type="RuleBase" id="RU363032"/>
    </source>
</evidence>
<comment type="similarity">
    <text evidence="7">Belongs to the binding-protein-dependent transport system permease family.</text>
</comment>
<dbReference type="PANTHER" id="PTHR43744:SF9">
    <property type="entry name" value="POLYGALACTURONAN_RHAMNOGALACTURONAN TRANSPORT SYSTEM PERMEASE PROTEIN YTCP"/>
    <property type="match status" value="1"/>
</dbReference>
<dbReference type="CDD" id="cd06261">
    <property type="entry name" value="TM_PBP2"/>
    <property type="match status" value="1"/>
</dbReference>
<feature type="transmembrane region" description="Helical" evidence="7">
    <location>
        <begin position="264"/>
        <end position="284"/>
    </location>
</feature>
<organism evidence="9 10">
    <name type="scientific">Cohnella zeiphila</name>
    <dbReference type="NCBI Taxonomy" id="2761120"/>
    <lineage>
        <taxon>Bacteria</taxon>
        <taxon>Bacillati</taxon>
        <taxon>Bacillota</taxon>
        <taxon>Bacilli</taxon>
        <taxon>Bacillales</taxon>
        <taxon>Paenibacillaceae</taxon>
        <taxon>Cohnella</taxon>
    </lineage>
</organism>
<dbReference type="Pfam" id="PF00528">
    <property type="entry name" value="BPD_transp_1"/>
    <property type="match status" value="1"/>
</dbReference>
<dbReference type="AlphaFoldDB" id="A0A7X0SMP8"/>
<evidence type="ECO:0000313" key="10">
    <source>
        <dbReference type="Proteomes" id="UP000564644"/>
    </source>
</evidence>
<keyword evidence="3" id="KW-1003">Cell membrane</keyword>
<feature type="transmembrane region" description="Helical" evidence="7">
    <location>
        <begin position="145"/>
        <end position="165"/>
    </location>
</feature>
<feature type="transmembrane region" description="Helical" evidence="7">
    <location>
        <begin position="78"/>
        <end position="101"/>
    </location>
</feature>
<dbReference type="InterPro" id="IPR035906">
    <property type="entry name" value="MetI-like_sf"/>
</dbReference>
<keyword evidence="5 7" id="KW-1133">Transmembrane helix</keyword>
<evidence type="ECO:0000256" key="2">
    <source>
        <dbReference type="ARBA" id="ARBA00022448"/>
    </source>
</evidence>
<protein>
    <submittedName>
        <fullName evidence="9">Carbohydrate ABC transporter permease</fullName>
    </submittedName>
</protein>
<evidence type="ECO:0000259" key="8">
    <source>
        <dbReference type="PROSITE" id="PS50928"/>
    </source>
</evidence>
<dbReference type="GO" id="GO:0055085">
    <property type="term" value="P:transmembrane transport"/>
    <property type="evidence" value="ECO:0007669"/>
    <property type="project" value="InterPro"/>
</dbReference>
<comment type="subcellular location">
    <subcellularLocation>
        <location evidence="1 7">Cell membrane</location>
        <topology evidence="1 7">Multi-pass membrane protein</topology>
    </subcellularLocation>
</comment>
<feature type="transmembrane region" description="Helical" evidence="7">
    <location>
        <begin position="199"/>
        <end position="221"/>
    </location>
</feature>
<gene>
    <name evidence="9" type="ORF">H7C18_17675</name>
</gene>
<evidence type="ECO:0000256" key="5">
    <source>
        <dbReference type="ARBA" id="ARBA00022989"/>
    </source>
</evidence>
<dbReference type="SUPFAM" id="SSF161098">
    <property type="entry name" value="MetI-like"/>
    <property type="match status" value="1"/>
</dbReference>
<accession>A0A7X0SMP8</accession>
<evidence type="ECO:0000256" key="1">
    <source>
        <dbReference type="ARBA" id="ARBA00004651"/>
    </source>
</evidence>
<dbReference type="Proteomes" id="UP000564644">
    <property type="component" value="Unassembled WGS sequence"/>
</dbReference>
<evidence type="ECO:0000256" key="4">
    <source>
        <dbReference type="ARBA" id="ARBA00022692"/>
    </source>
</evidence>
<name>A0A7X0SMP8_9BACL</name>
<dbReference type="Gene3D" id="1.10.3720.10">
    <property type="entry name" value="MetI-like"/>
    <property type="match status" value="1"/>
</dbReference>
<keyword evidence="4 7" id="KW-0812">Transmembrane</keyword>
<keyword evidence="10" id="KW-1185">Reference proteome</keyword>
<keyword evidence="2 7" id="KW-0813">Transport</keyword>
<dbReference type="InterPro" id="IPR000515">
    <property type="entry name" value="MetI-like"/>
</dbReference>
<proteinExistence type="inferred from homology"/>
<dbReference type="PANTHER" id="PTHR43744">
    <property type="entry name" value="ABC TRANSPORTER PERMEASE PROTEIN MG189-RELATED-RELATED"/>
    <property type="match status" value="1"/>
</dbReference>
<feature type="domain" description="ABC transmembrane type-1" evidence="8">
    <location>
        <begin position="78"/>
        <end position="282"/>
    </location>
</feature>
<reference evidence="9 10" key="1">
    <citation type="submission" date="2020-08" db="EMBL/GenBank/DDBJ databases">
        <title>Cohnella phylogeny.</title>
        <authorList>
            <person name="Dunlap C."/>
        </authorList>
    </citation>
    <scope>NUCLEOTIDE SEQUENCE [LARGE SCALE GENOMIC DNA]</scope>
    <source>
        <strain evidence="9 10">CBP 2801</strain>
    </source>
</reference>
<feature type="transmembrane region" description="Helical" evidence="7">
    <location>
        <begin position="113"/>
        <end position="133"/>
    </location>
</feature>
<comment type="caution">
    <text evidence="9">The sequence shown here is derived from an EMBL/GenBank/DDBJ whole genome shotgun (WGS) entry which is preliminary data.</text>
</comment>
<feature type="transmembrane region" description="Helical" evidence="7">
    <location>
        <begin position="14"/>
        <end position="38"/>
    </location>
</feature>
<evidence type="ECO:0000256" key="3">
    <source>
        <dbReference type="ARBA" id="ARBA00022475"/>
    </source>
</evidence>